<feature type="region of interest" description="Disordered" evidence="1">
    <location>
        <begin position="153"/>
        <end position="173"/>
    </location>
</feature>
<evidence type="ECO:0000259" key="2">
    <source>
        <dbReference type="Pfam" id="PF16026"/>
    </source>
</evidence>
<dbReference type="EMBL" id="CAJPWZ010003281">
    <property type="protein sequence ID" value="CAG2255687.1"/>
    <property type="molecule type" value="Genomic_DNA"/>
</dbReference>
<sequence>MSVIQPVGRGDYFIPREYRRRPNIEVILQDMESYINKRTLDVADREYVTLMDNEYHLLKKYRDKYNAYVQNIQRIDKQIAADSDFLTASNLYVVLKKACDNWRPKGKTAMEEFRELQNFTKLYSDLERSYCTKIAGKDGGTYKAIPNVHTSIMGQQPKDEYSPRSQSYESPRSDSKALSISYVPIEAYEKLERKLGKQEEVIARKGAEINELRSRIGSISARDSFPEHLSPTKIADKFKNLYEVEWYAAVGLIGTKQGQRRHQTSEEEDYAIYKLLRIIRLAAEQLDELSDAMSQPVADPGVKPASRLSNTVAKTPRTGRLSSNLVLQQARDFRKQMAVSSVDAVVDRFKVEVIKDELGMDTQQLSPTVIKFIHKAAELLWYMCILDPPMYIAWPEYNEPFDTTKYIFYKQKDKGRKVKVPVWPALYLQEKGQLVTKGFAKDIRFHFTYVK</sequence>
<dbReference type="AlphaFoldDB" id="A0A8S3VCP3"/>
<reference evidence="3" key="1">
    <citation type="submission" date="2021-03" db="EMBL/GenBank/DDBJ databases">
        <authorList>
            <person name="Bekaert M."/>
        </authorList>
    </citation>
    <scope>NUCLEOTIDE SEQUENCE</scope>
</reference>
<name>A0A8S3VCP3_MYTED</name>
<evidence type="ECO:0000313" key="3">
    <source>
        <dbReference type="EMBL" id="CAG2255687.1"/>
    </source>
</evidence>
<dbReference type="Proteomes" id="UP000683360">
    <property type="component" value="Unassembled WGS sequence"/>
</dbReference>
<dbReference type="OrthoDB" id="6056411at2759"/>
<dbReference type="Pfam" id="PF16026">
    <property type="entry name" value="MIEAP"/>
    <property type="match status" value="1"/>
</dbReference>
<dbReference type="InterPro" id="IPR031981">
    <property type="entry name" value="MIEAP_C"/>
</dbReference>
<keyword evidence="4" id="KW-1185">Reference proteome</keyword>
<evidence type="ECO:0000313" key="4">
    <source>
        <dbReference type="Proteomes" id="UP000683360"/>
    </source>
</evidence>
<organism evidence="3 4">
    <name type="scientific">Mytilus edulis</name>
    <name type="common">Blue mussel</name>
    <dbReference type="NCBI Taxonomy" id="6550"/>
    <lineage>
        <taxon>Eukaryota</taxon>
        <taxon>Metazoa</taxon>
        <taxon>Spiralia</taxon>
        <taxon>Lophotrochozoa</taxon>
        <taxon>Mollusca</taxon>
        <taxon>Bivalvia</taxon>
        <taxon>Autobranchia</taxon>
        <taxon>Pteriomorphia</taxon>
        <taxon>Mytilida</taxon>
        <taxon>Mytiloidea</taxon>
        <taxon>Mytilidae</taxon>
        <taxon>Mytilinae</taxon>
        <taxon>Mytilus</taxon>
    </lineage>
</organism>
<accession>A0A8S3VCP3</accession>
<evidence type="ECO:0000256" key="1">
    <source>
        <dbReference type="SAM" id="MobiDB-lite"/>
    </source>
</evidence>
<protein>
    <recommendedName>
        <fullName evidence="2">Mitochondria-eating protein C-terminal domain-containing protein</fullName>
    </recommendedName>
</protein>
<comment type="caution">
    <text evidence="3">The sequence shown here is derived from an EMBL/GenBank/DDBJ whole genome shotgun (WGS) entry which is preliminary data.</text>
</comment>
<proteinExistence type="predicted"/>
<gene>
    <name evidence="3" type="ORF">MEDL_67065</name>
</gene>
<feature type="domain" description="Mitochondria-eating protein C-terminal" evidence="2">
    <location>
        <begin position="231"/>
        <end position="439"/>
    </location>
</feature>